<keyword evidence="5 6" id="KW-0472">Membrane</keyword>
<keyword evidence="4 6" id="KW-1133">Transmembrane helix</keyword>
<evidence type="ECO:0000256" key="6">
    <source>
        <dbReference type="SAM" id="Phobius"/>
    </source>
</evidence>
<reference evidence="7" key="1">
    <citation type="submission" date="2016-03" db="EMBL/GenBank/DDBJ databases">
        <title>Updated assembly of Pseudogymnoascus destructans, the fungus causing white-nose syndrome of bats.</title>
        <authorList>
            <person name="Palmer J.M."/>
            <person name="Drees K.P."/>
            <person name="Foster J.T."/>
            <person name="Lindner D.L."/>
        </authorList>
    </citation>
    <scope>NUCLEOTIDE SEQUENCE [LARGE SCALE GENOMIC DNA]</scope>
    <source>
        <strain evidence="7">20631-21</strain>
    </source>
</reference>
<evidence type="ECO:0000313" key="7">
    <source>
        <dbReference type="EMBL" id="OAF60424.1"/>
    </source>
</evidence>
<sequence>MAVHEHFESLDPVEFARREKALLRKTDYRLMPCLLGMIVLNYLDRNAVPNARIQGIEEDLGLVGDQYNTAISVLFAGYIAPRSKSLQIFTRLYLYIFTNLFIIPTSYIGGSGSSRAKRTKTPVRSDRTVFI</sequence>
<dbReference type="GO" id="GO:0022857">
    <property type="term" value="F:transmembrane transporter activity"/>
    <property type="evidence" value="ECO:0007669"/>
    <property type="project" value="TreeGrafter"/>
</dbReference>
<dbReference type="PANTHER" id="PTHR43791:SF92">
    <property type="entry name" value="AGL026WP"/>
    <property type="match status" value="1"/>
</dbReference>
<dbReference type="InterPro" id="IPR036259">
    <property type="entry name" value="MFS_trans_sf"/>
</dbReference>
<gene>
    <name evidence="7" type="ORF">VC83_03600</name>
</gene>
<keyword evidence="3 6" id="KW-0812">Transmembrane</keyword>
<evidence type="ECO:0000256" key="2">
    <source>
        <dbReference type="ARBA" id="ARBA00022448"/>
    </source>
</evidence>
<dbReference type="OrthoDB" id="2250022at2759"/>
<name>A0A177AGX0_9PEZI</name>
<evidence type="ECO:0008006" key="8">
    <source>
        <dbReference type="Google" id="ProtNLM"/>
    </source>
</evidence>
<dbReference type="GO" id="GO:0016020">
    <property type="term" value="C:membrane"/>
    <property type="evidence" value="ECO:0007669"/>
    <property type="project" value="UniProtKB-SubCell"/>
</dbReference>
<evidence type="ECO:0000256" key="4">
    <source>
        <dbReference type="ARBA" id="ARBA00022989"/>
    </source>
</evidence>
<evidence type="ECO:0000256" key="3">
    <source>
        <dbReference type="ARBA" id="ARBA00022692"/>
    </source>
</evidence>
<dbReference type="SUPFAM" id="SSF103473">
    <property type="entry name" value="MFS general substrate transporter"/>
    <property type="match status" value="1"/>
</dbReference>
<dbReference type="EMBL" id="KV441391">
    <property type="protein sequence ID" value="OAF60424.1"/>
    <property type="molecule type" value="Genomic_DNA"/>
</dbReference>
<keyword evidence="2" id="KW-0813">Transport</keyword>
<proteinExistence type="predicted"/>
<dbReference type="AlphaFoldDB" id="A0A177AGX0"/>
<dbReference type="PANTHER" id="PTHR43791">
    <property type="entry name" value="PERMEASE-RELATED"/>
    <property type="match status" value="1"/>
</dbReference>
<dbReference type="GeneID" id="36286676"/>
<protein>
    <recommendedName>
        <fullName evidence="8">Major facilitator superfamily (MFS) profile domain-containing protein</fullName>
    </recommendedName>
</protein>
<dbReference type="RefSeq" id="XP_024325705.1">
    <property type="nucleotide sequence ID" value="XM_024467246.1"/>
</dbReference>
<comment type="subcellular location">
    <subcellularLocation>
        <location evidence="1">Membrane</location>
        <topology evidence="1">Multi-pass membrane protein</topology>
    </subcellularLocation>
</comment>
<accession>A0A177AGX0</accession>
<evidence type="ECO:0000256" key="5">
    <source>
        <dbReference type="ARBA" id="ARBA00023136"/>
    </source>
</evidence>
<organism evidence="7">
    <name type="scientific">Pseudogymnoascus destructans</name>
    <dbReference type="NCBI Taxonomy" id="655981"/>
    <lineage>
        <taxon>Eukaryota</taxon>
        <taxon>Fungi</taxon>
        <taxon>Dikarya</taxon>
        <taxon>Ascomycota</taxon>
        <taxon>Pezizomycotina</taxon>
        <taxon>Leotiomycetes</taxon>
        <taxon>Thelebolales</taxon>
        <taxon>Thelebolaceae</taxon>
        <taxon>Pseudogymnoascus</taxon>
    </lineage>
</organism>
<feature type="transmembrane region" description="Helical" evidence="6">
    <location>
        <begin position="92"/>
        <end position="110"/>
    </location>
</feature>
<evidence type="ECO:0000256" key="1">
    <source>
        <dbReference type="ARBA" id="ARBA00004141"/>
    </source>
</evidence>
<dbReference type="Proteomes" id="UP000077154">
    <property type="component" value="Unassembled WGS sequence"/>
</dbReference>